<evidence type="ECO:0000256" key="2">
    <source>
        <dbReference type="ARBA" id="ARBA00012759"/>
    </source>
</evidence>
<keyword evidence="6" id="KW-0788">Thiol protease</keyword>
<evidence type="ECO:0000256" key="1">
    <source>
        <dbReference type="ARBA" id="ARBA00000707"/>
    </source>
</evidence>
<reference evidence="9" key="3">
    <citation type="submission" date="2025-09" db="UniProtKB">
        <authorList>
            <consortium name="Ensembl"/>
        </authorList>
    </citation>
    <scope>IDENTIFICATION</scope>
</reference>
<evidence type="ECO:0000313" key="9">
    <source>
        <dbReference type="Ensembl" id="ENSATEP00000005871.1"/>
    </source>
</evidence>
<dbReference type="InterPro" id="IPR038765">
    <property type="entry name" value="Papain-like_cys_pep_sf"/>
</dbReference>
<dbReference type="FunFam" id="3.90.70.10:FF:000048">
    <property type="entry name" value="Ubiquitin carboxyl-terminal hydrolase 31"/>
    <property type="match status" value="1"/>
</dbReference>
<dbReference type="RefSeq" id="XP_026203637.1">
    <property type="nucleotide sequence ID" value="XM_026347852.1"/>
</dbReference>
<dbReference type="SUPFAM" id="SSF54001">
    <property type="entry name" value="Cysteine proteinases"/>
    <property type="match status" value="1"/>
</dbReference>
<evidence type="ECO:0000256" key="5">
    <source>
        <dbReference type="ARBA" id="ARBA00022801"/>
    </source>
</evidence>
<dbReference type="CDD" id="cd02674">
    <property type="entry name" value="Peptidase_C19R"/>
    <property type="match status" value="1"/>
</dbReference>
<dbReference type="FunFam" id="3.90.70.10:FF:000046">
    <property type="entry name" value="ubiquitin carboxyl-terminal hydrolase 31"/>
    <property type="match status" value="1"/>
</dbReference>
<evidence type="ECO:0000256" key="6">
    <source>
        <dbReference type="ARBA" id="ARBA00022807"/>
    </source>
</evidence>
<evidence type="ECO:0000259" key="8">
    <source>
        <dbReference type="PROSITE" id="PS50235"/>
    </source>
</evidence>
<feature type="compositionally biased region" description="Basic and acidic residues" evidence="7">
    <location>
        <begin position="1147"/>
        <end position="1158"/>
    </location>
</feature>
<feature type="domain" description="USP" evidence="8">
    <location>
        <begin position="89"/>
        <end position="731"/>
    </location>
</feature>
<feature type="compositionally biased region" description="Polar residues" evidence="7">
    <location>
        <begin position="1211"/>
        <end position="1222"/>
    </location>
</feature>
<keyword evidence="4" id="KW-0833">Ubl conjugation pathway</keyword>
<feature type="compositionally biased region" description="Polar residues" evidence="7">
    <location>
        <begin position="934"/>
        <end position="950"/>
    </location>
</feature>
<feature type="compositionally biased region" description="Basic and acidic residues" evidence="7">
    <location>
        <begin position="1167"/>
        <end position="1176"/>
    </location>
</feature>
<dbReference type="InterPro" id="IPR001394">
    <property type="entry name" value="Peptidase_C19_UCH"/>
</dbReference>
<dbReference type="InParanoid" id="A0A3Q1IP54"/>
<feature type="region of interest" description="Disordered" evidence="7">
    <location>
        <begin position="47"/>
        <end position="66"/>
    </location>
</feature>
<keyword evidence="5" id="KW-0378">Hydrolase</keyword>
<dbReference type="GO" id="GO:0006508">
    <property type="term" value="P:proteolysis"/>
    <property type="evidence" value="ECO:0007669"/>
    <property type="project" value="UniProtKB-KW"/>
</dbReference>
<dbReference type="OMA" id="QFILTEM"/>
<comment type="catalytic activity">
    <reaction evidence="1">
        <text>Thiol-dependent hydrolysis of ester, thioester, amide, peptide and isopeptide bonds formed by the C-terminal Gly of ubiquitin (a 76-residue protein attached to proteins as an intracellular targeting signal).</text>
        <dbReference type="EC" id="3.4.19.12"/>
    </reaction>
</comment>
<evidence type="ECO:0000256" key="3">
    <source>
        <dbReference type="ARBA" id="ARBA00022670"/>
    </source>
</evidence>
<dbReference type="PANTHER" id="PTHR21646">
    <property type="entry name" value="UBIQUITIN CARBOXYL-TERMINAL HYDROLASE"/>
    <property type="match status" value="1"/>
</dbReference>
<dbReference type="GO" id="GO:0005634">
    <property type="term" value="C:nucleus"/>
    <property type="evidence" value="ECO:0007669"/>
    <property type="project" value="UniProtKB-ARBA"/>
</dbReference>
<feature type="compositionally biased region" description="Basic and acidic residues" evidence="7">
    <location>
        <begin position="919"/>
        <end position="928"/>
    </location>
</feature>
<gene>
    <name evidence="9" type="primary">USP31</name>
</gene>
<feature type="compositionally biased region" description="Low complexity" evidence="7">
    <location>
        <begin position="1234"/>
        <end position="1260"/>
    </location>
</feature>
<feature type="compositionally biased region" description="Basic and acidic residues" evidence="7">
    <location>
        <begin position="1223"/>
        <end position="1233"/>
    </location>
</feature>
<feature type="compositionally biased region" description="Low complexity" evidence="7">
    <location>
        <begin position="1053"/>
        <end position="1070"/>
    </location>
</feature>
<feature type="region of interest" description="Disordered" evidence="7">
    <location>
        <begin position="916"/>
        <end position="1292"/>
    </location>
</feature>
<dbReference type="EC" id="3.4.19.12" evidence="2"/>
<proteinExistence type="predicted"/>
<evidence type="ECO:0000256" key="4">
    <source>
        <dbReference type="ARBA" id="ARBA00022786"/>
    </source>
</evidence>
<dbReference type="InterPro" id="IPR018200">
    <property type="entry name" value="USP_CS"/>
</dbReference>
<dbReference type="Pfam" id="PF00443">
    <property type="entry name" value="UCH"/>
    <property type="match status" value="1"/>
</dbReference>
<dbReference type="Gene3D" id="3.90.70.10">
    <property type="entry name" value="Cysteine proteinases"/>
    <property type="match status" value="2"/>
</dbReference>
<dbReference type="PANTHER" id="PTHR21646:SF44">
    <property type="entry name" value="UBIQUITIN CARBOXYL-TERMINAL HYDROLASE 31"/>
    <property type="match status" value="1"/>
</dbReference>
<sequence>MSCKAATKDKKSSFSKKLFRRGSVRSVGSFMSKVLRTLTALSHFGSEVQTEDDKDDGGFSTYKSGSKDVPMDDGELGVFLSGERVPGVSGLKNHGNTCFMNAILQCLSNTELFAEYLVLEHYKDEELEEDKPKTNGVHLQKKGPLAKGEVTEQLSGLVRALWTFEYTPQHSRDFKNVVSKNATQFRGNSQHDAQEFLLWLLDRVHEDLNTVNPNSRPAIKPPIEEDDQSLEGPSPPLSAGSFVQELFQAQYRSSLTCPHCQKQSNTFDPFLCISLPIPLPHTRPLYVTVVYQGKYSHCMRIGVAVPLKSTVYRLRDAVSRETKIPMDQFVLTEMYYDGFHRSFCDDDDDLDIIQESDSIFAFETPETFKLENIRTKRGSLLANLNYNNLKYGNEISRTPSFMQGAMTPVTASPNKNLGPEKIILLVCNRACSGHQGKRFGLPFVLYMERTVTWDTLQKEILEKMRHLLRPGVYIQVGPFSLRVVGVVGITYLLPQDERPLCHPTVERAYKSCGQGGPPHVKIVVEWNKETKDYLFGHTEEEYIPDAESVYLHREQHHQPQACTLAQCFQLYTKEEQLAPDDAWRCPHCKQLQQGRIKLSLWTLPDVLILHLKRFRQEGDRRVKMQNMVRFPLMGMDMAPHVVKRSQSSWSLPSHWSPWRRPYGLGRNPDDYLYDLYAVCNHHGNMHGGHYTAYCKNSIDGQWYCFDDSEVSAISDDAVCQQTAYILFYQRRTAIPSWSANSSVAGSTSSSLCDHWINRLPGSRPASLASGASSRRTSLASLAESVEFPVERSEDDGGFSVRPFVRSIQRQSLSSRSSIASPLAFSDSGIKPSWSLSAKLHMRSSSPSRFSLDSRCSPPLERIGEACDDKVSTSCFGSYSRHERYFGSRTPLSMMESTFSDQDNNKRFVDLMYCRAPTPTEKKSTKTEPTENNNQITAIDQNILPTQATPSKEQKRKSSIGGFASKAESTGSSKNSSKVEQEKSSKKRLCSAHKTSAPETSSSTPVKGKKVSNTKEKSVNSKKSTSTPSGTPSKTKVANQLLEGTPQHKPCVHPTPQSSASPSPTAKKNSSVTEKGSTSSRKRLVERSFSRDSMHTSPLVDNLRSNSVARSSLSKSGESNRLERRSVRSSSSSSSVTSLRSPSVSTKDLQRSSKSEEKGLSFFKSALRQRESRRSADLGKSTLLAKKASERTCKQNGQAKEIGGDNGKTGDPVSSQTSAQNHGGETKSETKESSKPPSSLSRSLLNVGKSKSSTSEVSFKSPANGKKPLERMASSRKMSSSMQSPARTTQRPQ</sequence>
<feature type="compositionally biased region" description="Low complexity" evidence="7">
    <location>
        <begin position="1020"/>
        <end position="1035"/>
    </location>
</feature>
<feature type="region of interest" description="Disordered" evidence="7">
    <location>
        <begin position="212"/>
        <end position="234"/>
    </location>
</feature>
<protein>
    <recommendedName>
        <fullName evidence="2">ubiquitinyl hydrolase 1</fullName>
        <ecNumber evidence="2">3.4.19.12</ecNumber>
    </recommendedName>
</protein>
<dbReference type="InterPro" id="IPR050185">
    <property type="entry name" value="Ub_carboxyl-term_hydrolase"/>
</dbReference>
<dbReference type="Ensembl" id="ENSATET00000005970.3">
    <property type="protein sequence ID" value="ENSATEP00000005871.1"/>
    <property type="gene ID" value="ENSATEG00000004090.3"/>
</dbReference>
<evidence type="ECO:0000313" key="10">
    <source>
        <dbReference type="Proteomes" id="UP000265040"/>
    </source>
</evidence>
<organism evidence="9 10">
    <name type="scientific">Anabas testudineus</name>
    <name type="common">Climbing perch</name>
    <name type="synonym">Anthias testudineus</name>
    <dbReference type="NCBI Taxonomy" id="64144"/>
    <lineage>
        <taxon>Eukaryota</taxon>
        <taxon>Metazoa</taxon>
        <taxon>Chordata</taxon>
        <taxon>Craniata</taxon>
        <taxon>Vertebrata</taxon>
        <taxon>Euteleostomi</taxon>
        <taxon>Actinopterygii</taxon>
        <taxon>Neopterygii</taxon>
        <taxon>Teleostei</taxon>
        <taxon>Neoteleostei</taxon>
        <taxon>Acanthomorphata</taxon>
        <taxon>Anabantaria</taxon>
        <taxon>Anabantiformes</taxon>
        <taxon>Anabantoidei</taxon>
        <taxon>Anabantidae</taxon>
        <taxon>Anabas</taxon>
    </lineage>
</organism>
<keyword evidence="3" id="KW-0645">Protease</keyword>
<dbReference type="GO" id="GO:0004843">
    <property type="term" value="F:cysteine-type deubiquitinase activity"/>
    <property type="evidence" value="ECO:0007669"/>
    <property type="project" value="UniProtKB-EC"/>
</dbReference>
<reference evidence="9" key="1">
    <citation type="submission" date="2021-04" db="EMBL/GenBank/DDBJ databases">
        <authorList>
            <consortium name="Wellcome Sanger Institute Data Sharing"/>
        </authorList>
    </citation>
    <scope>NUCLEOTIDE SEQUENCE [LARGE SCALE GENOMIC DNA]</scope>
</reference>
<evidence type="ECO:0000256" key="7">
    <source>
        <dbReference type="SAM" id="MobiDB-lite"/>
    </source>
</evidence>
<dbReference type="GeneID" id="113153934"/>
<feature type="compositionally biased region" description="Polar residues" evidence="7">
    <location>
        <begin position="992"/>
        <end position="1004"/>
    </location>
</feature>
<reference evidence="9" key="2">
    <citation type="submission" date="2025-08" db="UniProtKB">
        <authorList>
            <consortium name="Ensembl"/>
        </authorList>
    </citation>
    <scope>IDENTIFICATION</scope>
</reference>
<dbReference type="STRING" id="64144.ENSATEP00000005871"/>
<dbReference type="PROSITE" id="PS00973">
    <property type="entry name" value="USP_2"/>
    <property type="match status" value="1"/>
</dbReference>
<dbReference type="PROSITE" id="PS00972">
    <property type="entry name" value="USP_1"/>
    <property type="match status" value="1"/>
</dbReference>
<feature type="compositionally biased region" description="Low complexity" evidence="7">
    <location>
        <begin position="1274"/>
        <end position="1283"/>
    </location>
</feature>
<feature type="compositionally biased region" description="Basic and acidic residues" evidence="7">
    <location>
        <begin position="1082"/>
        <end position="1093"/>
    </location>
</feature>
<feature type="compositionally biased region" description="Polar residues" evidence="7">
    <location>
        <begin position="1102"/>
        <end position="1116"/>
    </location>
</feature>
<dbReference type="FunCoup" id="A0A3Q1IP54">
    <property type="interactions" value="668"/>
</dbReference>
<dbReference type="InterPro" id="IPR028889">
    <property type="entry name" value="USP"/>
</dbReference>
<dbReference type="Proteomes" id="UP000265040">
    <property type="component" value="Chromosome 8"/>
</dbReference>
<dbReference type="OrthoDB" id="292964at2759"/>
<dbReference type="GeneTree" id="ENSGT00940000156355"/>
<feature type="compositionally biased region" description="Low complexity" evidence="7">
    <location>
        <begin position="1127"/>
        <end position="1144"/>
    </location>
</feature>
<accession>A0A3Q1IP54</accession>
<dbReference type="GO" id="GO:0016579">
    <property type="term" value="P:protein deubiquitination"/>
    <property type="evidence" value="ECO:0007669"/>
    <property type="project" value="InterPro"/>
</dbReference>
<name>A0A3Q1IP54_ANATE</name>
<keyword evidence="10" id="KW-1185">Reference proteome</keyword>
<dbReference type="PROSITE" id="PS50235">
    <property type="entry name" value="USP_3"/>
    <property type="match status" value="1"/>
</dbReference>